<dbReference type="InterPro" id="IPR050474">
    <property type="entry name" value="Hel308_SKI2-like"/>
</dbReference>
<dbReference type="GO" id="GO:0005524">
    <property type="term" value="F:ATP binding"/>
    <property type="evidence" value="ECO:0007669"/>
    <property type="project" value="UniProtKB-KW"/>
</dbReference>
<dbReference type="GO" id="GO:0004386">
    <property type="term" value="F:helicase activity"/>
    <property type="evidence" value="ECO:0007669"/>
    <property type="project" value="UniProtKB-KW"/>
</dbReference>
<dbReference type="InterPro" id="IPR014001">
    <property type="entry name" value="Helicase_ATP-bd"/>
</dbReference>
<dbReference type="AlphaFoldDB" id="A0A2V3KQ23"/>
<name>A0A2V3KQ23_KLEVA</name>
<dbReference type="Proteomes" id="UP000516181">
    <property type="component" value="Chromosome"/>
</dbReference>
<dbReference type="Pfam" id="PF00270">
    <property type="entry name" value="DEAD"/>
    <property type="match status" value="1"/>
</dbReference>
<keyword evidence="3 5" id="KW-0347">Helicase</keyword>
<evidence type="ECO:0000256" key="1">
    <source>
        <dbReference type="ARBA" id="ARBA00022741"/>
    </source>
</evidence>
<keyword evidence="2" id="KW-0378">Hydrolase</keyword>
<proteinExistence type="predicted"/>
<dbReference type="SMART" id="SM00487">
    <property type="entry name" value="DEXDc"/>
    <property type="match status" value="1"/>
</dbReference>
<dbReference type="SMART" id="SM00490">
    <property type="entry name" value="HELICc"/>
    <property type="match status" value="1"/>
</dbReference>
<dbReference type="GO" id="GO:0016787">
    <property type="term" value="F:hydrolase activity"/>
    <property type="evidence" value="ECO:0007669"/>
    <property type="project" value="UniProtKB-KW"/>
</dbReference>
<protein>
    <submittedName>
        <fullName evidence="5">DEAD/DEAH box helicase</fullName>
    </submittedName>
</protein>
<dbReference type="PANTHER" id="PTHR47961">
    <property type="entry name" value="DNA POLYMERASE THETA, PUTATIVE (AFU_ORTHOLOGUE AFUA_1G05260)-RELATED"/>
    <property type="match status" value="1"/>
</dbReference>
<keyword evidence="4" id="KW-0067">ATP-binding</keyword>
<accession>A0A2V3KQ23</accession>
<dbReference type="Pfam" id="PF00271">
    <property type="entry name" value="Helicase_C"/>
    <property type="match status" value="1"/>
</dbReference>
<reference evidence="5 6" key="1">
    <citation type="submission" date="2020-08" db="EMBL/GenBank/DDBJ databases">
        <title>Complete genome sequence of Klebsiella pneumoniae KP2757.</title>
        <authorList>
            <person name="Zhang X."/>
        </authorList>
    </citation>
    <scope>NUCLEOTIDE SEQUENCE [LARGE SCALE GENOMIC DNA]</scope>
    <source>
        <strain evidence="5 6">KP2757</strain>
    </source>
</reference>
<dbReference type="EMBL" id="CP060807">
    <property type="protein sequence ID" value="QNP25507.1"/>
    <property type="molecule type" value="Genomic_DNA"/>
</dbReference>
<dbReference type="SUPFAM" id="SSF52540">
    <property type="entry name" value="P-loop containing nucleoside triphosphate hydrolases"/>
    <property type="match status" value="2"/>
</dbReference>
<dbReference type="InterPro" id="IPR001650">
    <property type="entry name" value="Helicase_C-like"/>
</dbReference>
<organism evidence="5 6">
    <name type="scientific">Klebsiella variicola</name>
    <dbReference type="NCBI Taxonomy" id="244366"/>
    <lineage>
        <taxon>Bacteria</taxon>
        <taxon>Pseudomonadati</taxon>
        <taxon>Pseudomonadota</taxon>
        <taxon>Gammaproteobacteria</taxon>
        <taxon>Enterobacterales</taxon>
        <taxon>Enterobacteriaceae</taxon>
        <taxon>Klebsiella/Raoultella group</taxon>
        <taxon>Klebsiella</taxon>
        <taxon>Klebsiella pneumoniae complex</taxon>
    </lineage>
</organism>
<evidence type="ECO:0000256" key="2">
    <source>
        <dbReference type="ARBA" id="ARBA00022801"/>
    </source>
</evidence>
<dbReference type="GO" id="GO:0003676">
    <property type="term" value="F:nucleic acid binding"/>
    <property type="evidence" value="ECO:0007669"/>
    <property type="project" value="InterPro"/>
</dbReference>
<dbReference type="InterPro" id="IPR027417">
    <property type="entry name" value="P-loop_NTPase"/>
</dbReference>
<keyword evidence="1" id="KW-0547">Nucleotide-binding</keyword>
<dbReference type="PROSITE" id="PS51194">
    <property type="entry name" value="HELICASE_CTER"/>
    <property type="match status" value="1"/>
</dbReference>
<dbReference type="InterPro" id="IPR011545">
    <property type="entry name" value="DEAD/DEAH_box_helicase_dom"/>
</dbReference>
<dbReference type="PANTHER" id="PTHR47961:SF6">
    <property type="entry name" value="DNA-DIRECTED DNA POLYMERASE"/>
    <property type="match status" value="1"/>
</dbReference>
<dbReference type="Gene3D" id="3.40.50.300">
    <property type="entry name" value="P-loop containing nucleotide triphosphate hydrolases"/>
    <property type="match status" value="2"/>
</dbReference>
<dbReference type="PROSITE" id="PS51192">
    <property type="entry name" value="HELICASE_ATP_BIND_1"/>
    <property type="match status" value="1"/>
</dbReference>
<evidence type="ECO:0000256" key="4">
    <source>
        <dbReference type="ARBA" id="ARBA00022840"/>
    </source>
</evidence>
<gene>
    <name evidence="5" type="ORF">IAP99_03785</name>
</gene>
<evidence type="ECO:0000313" key="5">
    <source>
        <dbReference type="EMBL" id="QNP25507.1"/>
    </source>
</evidence>
<evidence type="ECO:0000256" key="3">
    <source>
        <dbReference type="ARBA" id="ARBA00022806"/>
    </source>
</evidence>
<sequence length="862" mass="99194">MNEKDVARKIPLAQRLSMDAYTSSYFKEIYKYISILYDNCLFNNNGTHNLPFVDTTKIEKALRFADILSHSLVEAHRTKSFEIISKIAAFHSDNPYFKMIGSAVINRLGIFAADNLISQGVHLPLDREIESSIKKSFQRTTIDGLFFTDKQYELYQSLITSNTLSFAGPTSMGKSFVINEYIKHIVFGNAKKNIVLIVPTRALISQSTLKLKNELRDEIDGNQYKIVTTSYMLRGGIDHSKGYVFVLTPERLVSLISTCPDIIIDYIFVDEAQKLTIKNDTRSLVTYSAIEQTLNLNPNAKLFFSSPNLSNPEVFNDLFNRDHAKVYRSIEGATAQNLYFIDLLNNKFSYVDKNKLIDIDNVNQTYTSVNDLIFQINKGKSKIIYTGGIDNTLSRTRDFLRYIKKLQSNKKPQNFDLASQVREFVHTGYELAEAIEYGVAFHFGNLPQAIRDLIEYNFKIGNIDYLFCTSTLLEGVNLPARSVFILTSKKGTRYFEPVDFWNLAGRAGRLAIELAGDIFCVKDESGTWNDKAVKNLILSNKNEIELTPSFYLNDSKRIKELEQIIKTGSTEGIQNSEFLRTLSDMVRIDTLRTDKANNLPLINYFRNNGNNDILHYALKSIDNINIPTHILLANSHIAINSQHNAFNCIRNYSIDELKLSWNPKNEEIKEKLALIFNIYQIDKYSKGLNRLNFNSIPYYAVILTKWMHGNTLSEIISDAIVYYISNRKNIYLSDKTQEPFDQNNSIHITKLVNDTIKDIELKIGYQLQNYISHYCQLLSLVFENNPGANWSQFIEFGSNDPIVWQLQFMGFSRHCAIFLKKNFPKHLKYDQENNQLYILNRAEIKSKVKQNKLYWLEIQALL</sequence>
<evidence type="ECO:0000313" key="6">
    <source>
        <dbReference type="Proteomes" id="UP000516181"/>
    </source>
</evidence>
<dbReference type="RefSeq" id="WP_110242736.1">
    <property type="nucleotide sequence ID" value="NZ_CP060807.1"/>
</dbReference>